<name>A0A8J7TMJ8_9BACT</name>
<accession>A0A8J7TMJ8</accession>
<dbReference type="Proteomes" id="UP000664277">
    <property type="component" value="Unassembled WGS sequence"/>
</dbReference>
<dbReference type="EMBL" id="JAFLCK010000016">
    <property type="protein sequence ID" value="MBN8661101.1"/>
    <property type="molecule type" value="Genomic_DNA"/>
</dbReference>
<proteinExistence type="predicted"/>
<reference evidence="1" key="1">
    <citation type="submission" date="2021-02" db="EMBL/GenBank/DDBJ databases">
        <title>Genome-Resolved Metagenomics of a Microbial Community Performing Photosynthetic Biological Nutrient Removal.</title>
        <authorList>
            <person name="Mcdaniel E.A."/>
        </authorList>
    </citation>
    <scope>NUCLEOTIDE SEQUENCE</scope>
    <source>
        <strain evidence="1">UWPOB_OBS1</strain>
    </source>
</reference>
<sequence>MHANVEWYKPRLSAAFLALISSFILFRSAMPKETVRELKFRKELYCQGVWLYLHGSVGSGNQAKLLAVSHFSDDQAWLLDTLGYCHKRLKRNQPHAAARVLKRAESYIDARADKGQFAPILLAQLAYLRGQCAEKMGKSNAHKFYEKAASLDSCVLGERARLALVRIYLSSGKKDKAEDLIKTLKSNDLKLDQKSAQYLEQVIAEHKLNL</sequence>
<dbReference type="InterPro" id="IPR011990">
    <property type="entry name" value="TPR-like_helical_dom_sf"/>
</dbReference>
<evidence type="ECO:0008006" key="3">
    <source>
        <dbReference type="Google" id="ProtNLM"/>
    </source>
</evidence>
<evidence type="ECO:0000313" key="2">
    <source>
        <dbReference type="Proteomes" id="UP000664277"/>
    </source>
</evidence>
<evidence type="ECO:0000313" key="1">
    <source>
        <dbReference type="EMBL" id="MBN8661101.1"/>
    </source>
</evidence>
<organism evidence="1 2">
    <name type="scientific">Candidatus Obscuribacter phosphatis</name>
    <dbReference type="NCBI Taxonomy" id="1906157"/>
    <lineage>
        <taxon>Bacteria</taxon>
        <taxon>Bacillati</taxon>
        <taxon>Candidatus Melainabacteria</taxon>
        <taxon>Candidatus Obscuribacterales</taxon>
        <taxon>Candidatus Obscuribacteraceae</taxon>
        <taxon>Candidatus Obscuribacter</taxon>
    </lineage>
</organism>
<dbReference type="AlphaFoldDB" id="A0A8J7TMJ8"/>
<comment type="caution">
    <text evidence="1">The sequence shown here is derived from an EMBL/GenBank/DDBJ whole genome shotgun (WGS) entry which is preliminary data.</text>
</comment>
<dbReference type="Gene3D" id="1.25.40.10">
    <property type="entry name" value="Tetratricopeptide repeat domain"/>
    <property type="match status" value="1"/>
</dbReference>
<protein>
    <recommendedName>
        <fullName evidence="3">Tetratricopeptide repeat protein</fullName>
    </recommendedName>
</protein>
<gene>
    <name evidence="1" type="ORF">J0M35_12105</name>
</gene>